<gene>
    <name evidence="7" type="ORF">MLAC_34340</name>
</gene>
<dbReference type="InterPro" id="IPR029063">
    <property type="entry name" value="SAM-dependent_MTases_sf"/>
</dbReference>
<comment type="similarity">
    <text evidence="2 6">Belongs to the UPF0677 family.</text>
</comment>
<dbReference type="Pfam" id="PF04072">
    <property type="entry name" value="LCM"/>
    <property type="match status" value="1"/>
</dbReference>
<name>A0A1X1YN93_9MYCO</name>
<keyword evidence="8" id="KW-1185">Reference proteome</keyword>
<dbReference type="EMBL" id="AP022581">
    <property type="protein sequence ID" value="BBX98140.1"/>
    <property type="molecule type" value="Genomic_DNA"/>
</dbReference>
<keyword evidence="5 6" id="KW-0949">S-adenosyl-L-methionine</keyword>
<dbReference type="RefSeq" id="WP_085157792.1">
    <property type="nucleotide sequence ID" value="NZ_AP022581.1"/>
</dbReference>
<keyword evidence="3 6" id="KW-0489">Methyltransferase</keyword>
<comment type="function">
    <text evidence="1 6">Exhibits S-adenosyl-L-methionine-dependent methyltransferase activity.</text>
</comment>
<sequence length="330" mass="36319">MTATDSIRHDGDTWDLTSSVGATATMVAAARAIATHAENPLINDPFAEPLVRAVGMDLLTRLASGELTPAEIDDPDRPNASVRRMVDNMAVRTKVFDEFFLDATNTGIRQAVILASGLDSRAFRLPWPAQTMVYEIDQPQVIEFKTRTLAELDATPTAGRRVVAIDLRADWPTALRAAGFDPSQPTAWSAEGLLGYLPPEAQDRLLDTVTALSAPGSRFATECVHQIEPDHEERVRAYIKSLFDPWRAHGFDIDMEGLVYFGDRNEASAYLSDHGWLVSEADAQELLAANGLPQVEDEDIPVPDLFYVSATLYRNTRAEPPQAEVRSQRA</sequence>
<dbReference type="AlphaFoldDB" id="A0A1X1YN93"/>
<dbReference type="PANTHER" id="PTHR43619">
    <property type="entry name" value="S-ADENOSYL-L-METHIONINE-DEPENDENT METHYLTRANSFERASE YKTD-RELATED"/>
    <property type="match status" value="1"/>
</dbReference>
<proteinExistence type="inferred from homology"/>
<keyword evidence="4 7" id="KW-0808">Transferase</keyword>
<dbReference type="Proteomes" id="UP000466396">
    <property type="component" value="Chromosome"/>
</dbReference>
<dbReference type="EC" id="2.1.1.-" evidence="6"/>
<dbReference type="KEGG" id="mlj:MLAC_34340"/>
<dbReference type="Gene3D" id="3.40.50.150">
    <property type="entry name" value="Vaccinia Virus protein VP39"/>
    <property type="match status" value="1"/>
</dbReference>
<dbReference type="SUPFAM" id="SSF53335">
    <property type="entry name" value="S-adenosyl-L-methionine-dependent methyltransferases"/>
    <property type="match status" value="1"/>
</dbReference>
<evidence type="ECO:0000256" key="2">
    <source>
        <dbReference type="ARBA" id="ARBA00008138"/>
    </source>
</evidence>
<protein>
    <recommendedName>
        <fullName evidence="6">S-adenosyl-L-methionine-dependent methyltransferase</fullName>
        <ecNumber evidence="6">2.1.1.-</ecNumber>
    </recommendedName>
</protein>
<dbReference type="OrthoDB" id="9806164at2"/>
<dbReference type="GO" id="GO:0032259">
    <property type="term" value="P:methylation"/>
    <property type="evidence" value="ECO:0007669"/>
    <property type="project" value="UniProtKB-KW"/>
</dbReference>
<dbReference type="NCBIfam" id="TIGR00027">
    <property type="entry name" value="mthyl_TIGR00027"/>
    <property type="match status" value="1"/>
</dbReference>
<evidence type="ECO:0000256" key="5">
    <source>
        <dbReference type="ARBA" id="ARBA00022691"/>
    </source>
</evidence>
<dbReference type="InterPro" id="IPR011610">
    <property type="entry name" value="SAM_mthyl_Trfase_ML2640-like"/>
</dbReference>
<evidence type="ECO:0000313" key="7">
    <source>
        <dbReference type="EMBL" id="BBX98140.1"/>
    </source>
</evidence>
<dbReference type="FunFam" id="3.40.50.150:FF:000152">
    <property type="entry name" value="S-adenosyl-L-methionine-dependent methyltransferase"/>
    <property type="match status" value="1"/>
</dbReference>
<dbReference type="InterPro" id="IPR007213">
    <property type="entry name" value="Ppm1/Ppm2/Tcmp"/>
</dbReference>
<dbReference type="STRING" id="169765.AWC15_14955"/>
<dbReference type="GO" id="GO:0008168">
    <property type="term" value="F:methyltransferase activity"/>
    <property type="evidence" value="ECO:0007669"/>
    <property type="project" value="UniProtKB-UniRule"/>
</dbReference>
<evidence type="ECO:0000256" key="4">
    <source>
        <dbReference type="ARBA" id="ARBA00022679"/>
    </source>
</evidence>
<reference evidence="7 8" key="1">
    <citation type="journal article" date="2019" name="Emerg. Microbes Infect.">
        <title>Comprehensive subspecies identification of 175 nontuberculous mycobacteria species based on 7547 genomic profiles.</title>
        <authorList>
            <person name="Matsumoto Y."/>
            <person name="Kinjo T."/>
            <person name="Motooka D."/>
            <person name="Nabeya D."/>
            <person name="Jung N."/>
            <person name="Uechi K."/>
            <person name="Horii T."/>
            <person name="Iida T."/>
            <person name="Fujita J."/>
            <person name="Nakamura S."/>
        </authorList>
    </citation>
    <scope>NUCLEOTIDE SEQUENCE [LARGE SCALE GENOMIC DNA]</scope>
    <source>
        <strain evidence="7 8">JCM 15657</strain>
    </source>
</reference>
<evidence type="ECO:0000256" key="6">
    <source>
        <dbReference type="RuleBase" id="RU362030"/>
    </source>
</evidence>
<evidence type="ECO:0000256" key="3">
    <source>
        <dbReference type="ARBA" id="ARBA00022603"/>
    </source>
</evidence>
<evidence type="ECO:0000313" key="8">
    <source>
        <dbReference type="Proteomes" id="UP000466396"/>
    </source>
</evidence>
<evidence type="ECO:0000256" key="1">
    <source>
        <dbReference type="ARBA" id="ARBA00003907"/>
    </source>
</evidence>
<dbReference type="PANTHER" id="PTHR43619:SF2">
    <property type="entry name" value="S-ADENOSYL-L-METHIONINE-DEPENDENT METHYLTRANSFERASES SUPERFAMILY PROTEIN"/>
    <property type="match status" value="1"/>
</dbReference>
<organism evidence="7 8">
    <name type="scientific">Mycobacterium lacus</name>
    <dbReference type="NCBI Taxonomy" id="169765"/>
    <lineage>
        <taxon>Bacteria</taxon>
        <taxon>Bacillati</taxon>
        <taxon>Actinomycetota</taxon>
        <taxon>Actinomycetes</taxon>
        <taxon>Mycobacteriales</taxon>
        <taxon>Mycobacteriaceae</taxon>
        <taxon>Mycobacterium</taxon>
    </lineage>
</organism>
<accession>A0A1X1YN93</accession>